<feature type="region of interest" description="Disordered" evidence="1">
    <location>
        <begin position="144"/>
        <end position="222"/>
    </location>
</feature>
<proteinExistence type="predicted"/>
<evidence type="ECO:0000313" key="3">
    <source>
        <dbReference type="Proteomes" id="UP001163046"/>
    </source>
</evidence>
<gene>
    <name evidence="2" type="ORF">OS493_030078</name>
</gene>
<dbReference type="AlphaFoldDB" id="A0A9W9Z8Z0"/>
<dbReference type="EMBL" id="MU826381">
    <property type="protein sequence ID" value="KAJ7377267.1"/>
    <property type="molecule type" value="Genomic_DNA"/>
</dbReference>
<organism evidence="2 3">
    <name type="scientific">Desmophyllum pertusum</name>
    <dbReference type="NCBI Taxonomy" id="174260"/>
    <lineage>
        <taxon>Eukaryota</taxon>
        <taxon>Metazoa</taxon>
        <taxon>Cnidaria</taxon>
        <taxon>Anthozoa</taxon>
        <taxon>Hexacorallia</taxon>
        <taxon>Scleractinia</taxon>
        <taxon>Caryophylliina</taxon>
        <taxon>Caryophylliidae</taxon>
        <taxon>Desmophyllum</taxon>
    </lineage>
</organism>
<feature type="compositionally biased region" description="Basic and acidic residues" evidence="1">
    <location>
        <begin position="200"/>
        <end position="220"/>
    </location>
</feature>
<comment type="caution">
    <text evidence="2">The sequence shown here is derived from an EMBL/GenBank/DDBJ whole genome shotgun (WGS) entry which is preliminary data.</text>
</comment>
<keyword evidence="3" id="KW-1185">Reference proteome</keyword>
<feature type="compositionally biased region" description="Polar residues" evidence="1">
    <location>
        <begin position="184"/>
        <end position="194"/>
    </location>
</feature>
<evidence type="ECO:0000313" key="2">
    <source>
        <dbReference type="EMBL" id="KAJ7377267.1"/>
    </source>
</evidence>
<evidence type="ECO:0000256" key="1">
    <source>
        <dbReference type="SAM" id="MobiDB-lite"/>
    </source>
</evidence>
<feature type="region of interest" description="Disordered" evidence="1">
    <location>
        <begin position="1"/>
        <end position="104"/>
    </location>
</feature>
<sequence>MEKSLNSSRNFKLPPIQGAAPAANILRQSAARQTWRHDQARSSATLPNHRAPVKPRTVIHVPKDPFPGRYRSPHVSHNLTAATQRRTHNAPTFENEKSTESKPLDFAPLRHQFPQSYSVLPPISIQKIQKPLATGTQGILAQDREKENNNLRDSHKSAADNSSRNDKQNREERKHVKHGDNKKSGNSNTDQSRSAAGKNDSTRKKLQPESHDSETRERKPSATTLLFLKGTRKGRRVGVCLENEPALINITEQLKEIFLRRNMEEMYLI</sequence>
<feature type="compositionally biased region" description="Polar residues" evidence="1">
    <location>
        <begin position="1"/>
        <end position="10"/>
    </location>
</feature>
<dbReference type="OrthoDB" id="5953027at2759"/>
<protein>
    <submittedName>
        <fullName evidence="2">Uncharacterized protein</fullName>
    </submittedName>
</protein>
<dbReference type="Proteomes" id="UP001163046">
    <property type="component" value="Unassembled WGS sequence"/>
</dbReference>
<name>A0A9W9Z8Z0_9CNID</name>
<feature type="compositionally biased region" description="Basic and acidic residues" evidence="1">
    <location>
        <begin position="94"/>
        <end position="103"/>
    </location>
</feature>
<reference evidence="2" key="1">
    <citation type="submission" date="2023-01" db="EMBL/GenBank/DDBJ databases">
        <title>Genome assembly of the deep-sea coral Lophelia pertusa.</title>
        <authorList>
            <person name="Herrera S."/>
            <person name="Cordes E."/>
        </authorList>
    </citation>
    <scope>NUCLEOTIDE SEQUENCE</scope>
    <source>
        <strain evidence="2">USNM1676648</strain>
        <tissue evidence="2">Polyp</tissue>
    </source>
</reference>
<accession>A0A9W9Z8Z0</accession>
<feature type="compositionally biased region" description="Basic and acidic residues" evidence="1">
    <location>
        <begin position="144"/>
        <end position="183"/>
    </location>
</feature>
<feature type="compositionally biased region" description="Polar residues" evidence="1">
    <location>
        <begin position="75"/>
        <end position="92"/>
    </location>
</feature>